<comment type="catalytic activity">
    <reaction evidence="16 18 20">
        <text>L-threonyl-[protein] + FAD = FMN-L-threonyl-[protein] + AMP + H(+)</text>
        <dbReference type="Rhea" id="RHEA:36847"/>
        <dbReference type="Rhea" id="RHEA-COMP:11060"/>
        <dbReference type="Rhea" id="RHEA-COMP:11061"/>
        <dbReference type="ChEBI" id="CHEBI:15378"/>
        <dbReference type="ChEBI" id="CHEBI:30013"/>
        <dbReference type="ChEBI" id="CHEBI:57692"/>
        <dbReference type="ChEBI" id="CHEBI:74257"/>
        <dbReference type="ChEBI" id="CHEBI:456215"/>
        <dbReference type="EC" id="2.7.1.180"/>
    </reaction>
</comment>
<keyword evidence="8 18" id="KW-0479">Metal-binding</keyword>
<dbReference type="PANTHER" id="PTHR30040:SF2">
    <property type="entry name" value="FAD:PROTEIN FMN TRANSFERASE"/>
    <property type="match status" value="1"/>
</dbReference>
<dbReference type="InterPro" id="IPR024932">
    <property type="entry name" value="ApbE"/>
</dbReference>
<feature type="binding site" evidence="19">
    <location>
        <position position="187"/>
    </location>
    <ligand>
        <name>Mg(2+)</name>
        <dbReference type="ChEBI" id="CHEBI:18420"/>
    </ligand>
</feature>
<comment type="similarity">
    <text evidence="1 18 20">Belongs to the ApbE family.</text>
</comment>
<keyword evidence="4" id="KW-1003">Cell membrane</keyword>
<keyword evidence="5 20" id="KW-0997">Cell inner membrane</keyword>
<keyword evidence="14 20" id="KW-0449">Lipoprotein</keyword>
<evidence type="ECO:0000256" key="12">
    <source>
        <dbReference type="ARBA" id="ARBA00023136"/>
    </source>
</evidence>
<dbReference type="InterPro" id="IPR003374">
    <property type="entry name" value="ApbE-like_sf"/>
</dbReference>
<keyword evidence="9 20" id="KW-0732">Signal</keyword>
<keyword evidence="10 18" id="KW-0274">FAD</keyword>
<dbReference type="GO" id="GO:0016740">
    <property type="term" value="F:transferase activity"/>
    <property type="evidence" value="ECO:0007669"/>
    <property type="project" value="UniProtKB-UniRule"/>
</dbReference>
<dbReference type="SUPFAM" id="SSF143631">
    <property type="entry name" value="ApbE-like"/>
    <property type="match status" value="1"/>
</dbReference>
<feature type="binding site" evidence="19">
    <location>
        <position position="306"/>
    </location>
    <ligand>
        <name>Mg(2+)</name>
        <dbReference type="ChEBI" id="CHEBI:18420"/>
    </ligand>
</feature>
<dbReference type="AlphaFoldDB" id="A0A2Z4AF54"/>
<proteinExistence type="inferred from homology"/>
<evidence type="ECO:0000256" key="11">
    <source>
        <dbReference type="ARBA" id="ARBA00022842"/>
    </source>
</evidence>
<feature type="signal peptide" evidence="20">
    <location>
        <begin position="1"/>
        <end position="23"/>
    </location>
</feature>
<reference evidence="21 22" key="1">
    <citation type="submission" date="2018-06" db="EMBL/GenBank/DDBJ databases">
        <title>Draft Genome Sequence of a Novel Marine Bacterium Related to the Verrucomicrobia.</title>
        <authorList>
            <person name="Vosseberg J."/>
            <person name="Martijn J."/>
            <person name="Ettema T.J.G."/>
        </authorList>
    </citation>
    <scope>NUCLEOTIDE SEQUENCE [LARGE SCALE GENOMIC DNA]</scope>
    <source>
        <strain evidence="21">TARA_B100001123</strain>
    </source>
</reference>
<evidence type="ECO:0000256" key="8">
    <source>
        <dbReference type="ARBA" id="ARBA00022723"/>
    </source>
</evidence>
<keyword evidence="11 18" id="KW-0460">Magnesium</keyword>
<evidence type="ECO:0000256" key="15">
    <source>
        <dbReference type="ARBA" id="ARBA00031306"/>
    </source>
</evidence>
<evidence type="ECO:0000256" key="5">
    <source>
        <dbReference type="ARBA" id="ARBA00022519"/>
    </source>
</evidence>
<keyword evidence="13" id="KW-0564">Palmitate</keyword>
<dbReference type="GO" id="GO:0005886">
    <property type="term" value="C:plasma membrane"/>
    <property type="evidence" value="ECO:0007669"/>
    <property type="project" value="UniProtKB-SubCell"/>
</dbReference>
<accession>A0A2Z4AF54</accession>
<dbReference type="EMBL" id="CP029803">
    <property type="protein sequence ID" value="AWT61019.1"/>
    <property type="molecule type" value="Genomic_DNA"/>
</dbReference>
<dbReference type="Proteomes" id="UP000247465">
    <property type="component" value="Chromosome"/>
</dbReference>
<evidence type="ECO:0000313" key="22">
    <source>
        <dbReference type="Proteomes" id="UP000247465"/>
    </source>
</evidence>
<dbReference type="Gene3D" id="3.10.520.10">
    <property type="entry name" value="ApbE-like domains"/>
    <property type="match status" value="1"/>
</dbReference>
<evidence type="ECO:0000256" key="6">
    <source>
        <dbReference type="ARBA" id="ARBA00022630"/>
    </source>
</evidence>
<evidence type="ECO:0000256" key="18">
    <source>
        <dbReference type="PIRNR" id="PIRNR006268"/>
    </source>
</evidence>
<gene>
    <name evidence="21" type="primary">apbE</name>
    <name evidence="21" type="ORF">DF168_02244</name>
</gene>
<dbReference type="PIRSF" id="PIRSF006268">
    <property type="entry name" value="ApbE"/>
    <property type="match status" value="1"/>
</dbReference>
<evidence type="ECO:0000256" key="10">
    <source>
        <dbReference type="ARBA" id="ARBA00022827"/>
    </source>
</evidence>
<keyword evidence="12" id="KW-0472">Membrane</keyword>
<feature type="binding site" evidence="19">
    <location>
        <position position="302"/>
    </location>
    <ligand>
        <name>Mg(2+)</name>
        <dbReference type="ChEBI" id="CHEBI:18420"/>
    </ligand>
</feature>
<evidence type="ECO:0000313" key="21">
    <source>
        <dbReference type="EMBL" id="AWT61019.1"/>
    </source>
</evidence>
<evidence type="ECO:0000256" key="16">
    <source>
        <dbReference type="ARBA" id="ARBA00048540"/>
    </source>
</evidence>
<dbReference type="PANTHER" id="PTHR30040">
    <property type="entry name" value="THIAMINE BIOSYNTHESIS LIPOPROTEIN APBE"/>
    <property type="match status" value="1"/>
</dbReference>
<evidence type="ECO:0000256" key="19">
    <source>
        <dbReference type="PIRSR" id="PIRSR006268-2"/>
    </source>
</evidence>
<dbReference type="GO" id="GO:0046872">
    <property type="term" value="F:metal ion binding"/>
    <property type="evidence" value="ECO:0007669"/>
    <property type="project" value="UniProtKB-UniRule"/>
</dbReference>
<evidence type="ECO:0000256" key="9">
    <source>
        <dbReference type="ARBA" id="ARBA00022729"/>
    </source>
</evidence>
<keyword evidence="6 18" id="KW-0285">Flavoprotein</keyword>
<name>A0A2Z4AF54_9BACT</name>
<feature type="chain" id="PRO_5016194611" description="FAD:protein FMN transferase" evidence="20">
    <location>
        <begin position="24"/>
        <end position="352"/>
    </location>
</feature>
<dbReference type="Pfam" id="PF02424">
    <property type="entry name" value="ApbE"/>
    <property type="match status" value="1"/>
</dbReference>
<dbReference type="PROSITE" id="PS51257">
    <property type="entry name" value="PROKAR_LIPOPROTEIN"/>
    <property type="match status" value="1"/>
</dbReference>
<dbReference type="KEGG" id="mtar:DF168_02244"/>
<evidence type="ECO:0000256" key="20">
    <source>
        <dbReference type="RuleBase" id="RU363002"/>
    </source>
</evidence>
<comment type="subcellular location">
    <subcellularLocation>
        <location evidence="17 20">Cell inner membrane</location>
        <topology evidence="17 20">Lipid-anchor</topology>
        <orientation evidence="17 20">Periplasmic side</orientation>
    </subcellularLocation>
</comment>
<keyword evidence="7 18" id="KW-0808">Transferase</keyword>
<protein>
    <recommendedName>
        <fullName evidence="3 18">FAD:protein FMN transferase</fullName>
        <ecNumber evidence="2 18">2.7.1.180</ecNumber>
    </recommendedName>
    <alternativeName>
        <fullName evidence="15 18">Flavin transferase</fullName>
    </alternativeName>
</protein>
<evidence type="ECO:0000256" key="7">
    <source>
        <dbReference type="ARBA" id="ARBA00022679"/>
    </source>
</evidence>
<dbReference type="FunFam" id="3.10.520.10:FF:000001">
    <property type="entry name" value="FAD:protein FMN transferase"/>
    <property type="match status" value="1"/>
</dbReference>
<evidence type="ECO:0000256" key="17">
    <source>
        <dbReference type="ARBA" id="ARBA00060485"/>
    </source>
</evidence>
<evidence type="ECO:0000256" key="13">
    <source>
        <dbReference type="ARBA" id="ARBA00023139"/>
    </source>
</evidence>
<comment type="cofactor">
    <cofactor evidence="19">
        <name>Mg(2+)</name>
        <dbReference type="ChEBI" id="CHEBI:18420"/>
    </cofactor>
    <cofactor evidence="19">
        <name>Mn(2+)</name>
        <dbReference type="ChEBI" id="CHEBI:29035"/>
    </cofactor>
    <text evidence="19">Magnesium. Can also use manganese.</text>
</comment>
<evidence type="ECO:0000256" key="1">
    <source>
        <dbReference type="ARBA" id="ARBA00008282"/>
    </source>
</evidence>
<organism evidence="21 22">
    <name type="scientific">Candidatus Moanibacter tarae</name>
    <dbReference type="NCBI Taxonomy" id="2200854"/>
    <lineage>
        <taxon>Bacteria</taxon>
        <taxon>Pseudomonadati</taxon>
        <taxon>Verrucomicrobiota</taxon>
        <taxon>Opitutia</taxon>
        <taxon>Puniceicoccales</taxon>
        <taxon>Puniceicoccales incertae sedis</taxon>
        <taxon>Candidatus Moanibacter</taxon>
    </lineage>
</organism>
<evidence type="ECO:0000256" key="4">
    <source>
        <dbReference type="ARBA" id="ARBA00022475"/>
    </source>
</evidence>
<dbReference type="EC" id="2.7.1.180" evidence="2 18"/>
<evidence type="ECO:0000256" key="14">
    <source>
        <dbReference type="ARBA" id="ARBA00023288"/>
    </source>
</evidence>
<comment type="function">
    <text evidence="20">Flavin transferase that catalyzes the transfer of the FMN moiety of FAD and its covalent binding to the hydroxyl group of a threonine residue in a target flavoprotein.</text>
</comment>
<evidence type="ECO:0000256" key="3">
    <source>
        <dbReference type="ARBA" id="ARBA00016337"/>
    </source>
</evidence>
<sequence>MITRNRKLSISLTFILCLSAAFSGCSVQDQMGGDEVPMVLSGATMGTYYRVSVSTLPLNSNAQELKAKVEAILDEVNQQMSTYLSNSELSLFNSSESIDWFSVSEDTAKVISKGIDIYNLSSGAFDITIGPLVNLWGFGPLGRRDNLPTDTEIAAKMTTIGSDNLKVRLSPPALKKSFSNLNVDLSAIAKGFAVDRLSEMLNSLGTTAFLVDIGGEMRAKGTRRGSNSVWRIGIESPVVASQQIQKVVELDNSSIATSGDYRNYFEVDKVRYSHEIDPRTGRPISHRLASVTVVDASCMDADGWATALLILGTDEGYALANQKDLAAFFVIKTEEGFEEKMTVRFRNLIKKE</sequence>
<evidence type="ECO:0000256" key="2">
    <source>
        <dbReference type="ARBA" id="ARBA00011955"/>
    </source>
</evidence>